<protein>
    <submittedName>
        <fullName evidence="2">Uncharacterized protein</fullName>
    </submittedName>
</protein>
<feature type="region of interest" description="Disordered" evidence="1">
    <location>
        <begin position="1"/>
        <end position="111"/>
    </location>
</feature>
<gene>
    <name evidence="2" type="ORF">CITCOLO1_LOCUS19360</name>
</gene>
<evidence type="ECO:0000256" key="1">
    <source>
        <dbReference type="SAM" id="MobiDB-lite"/>
    </source>
</evidence>
<proteinExistence type="predicted"/>
<feature type="region of interest" description="Disordered" evidence="1">
    <location>
        <begin position="136"/>
        <end position="189"/>
    </location>
</feature>
<feature type="compositionally biased region" description="Basic and acidic residues" evidence="1">
    <location>
        <begin position="7"/>
        <end position="18"/>
    </location>
</feature>
<keyword evidence="3" id="KW-1185">Reference proteome</keyword>
<accession>A0ABP0Z386</accession>
<feature type="compositionally biased region" description="Gly residues" evidence="1">
    <location>
        <begin position="169"/>
        <end position="189"/>
    </location>
</feature>
<organism evidence="2 3">
    <name type="scientific">Citrullus colocynthis</name>
    <name type="common">colocynth</name>
    <dbReference type="NCBI Taxonomy" id="252529"/>
    <lineage>
        <taxon>Eukaryota</taxon>
        <taxon>Viridiplantae</taxon>
        <taxon>Streptophyta</taxon>
        <taxon>Embryophyta</taxon>
        <taxon>Tracheophyta</taxon>
        <taxon>Spermatophyta</taxon>
        <taxon>Magnoliopsida</taxon>
        <taxon>eudicotyledons</taxon>
        <taxon>Gunneridae</taxon>
        <taxon>Pentapetalae</taxon>
        <taxon>rosids</taxon>
        <taxon>fabids</taxon>
        <taxon>Cucurbitales</taxon>
        <taxon>Cucurbitaceae</taxon>
        <taxon>Benincaseae</taxon>
        <taxon>Citrullus</taxon>
    </lineage>
</organism>
<sequence>MLAREGVNNKRDVNEKRQRNQTHQRHGGRHRLPPPATEDPQFYLNQIQQRRHQKPTPEHRPDCRRQHPHAQRRRVGHTLPSVPAGDDSDRLLQRRRDQAGEEEAAEGVHMAGNEALGDRIGGGTGAVVVVGEEVGGRVGGWVPGDTEEDGEGEKGVDVDDAVEGQDVDSGGGGSPPWNDGHGGGDGGDK</sequence>
<feature type="compositionally biased region" description="Basic and acidic residues" evidence="1">
    <location>
        <begin position="55"/>
        <end position="65"/>
    </location>
</feature>
<reference evidence="2 3" key="1">
    <citation type="submission" date="2024-03" db="EMBL/GenBank/DDBJ databases">
        <authorList>
            <person name="Gkanogiannis A."/>
            <person name="Becerra Lopez-Lavalle L."/>
        </authorList>
    </citation>
    <scope>NUCLEOTIDE SEQUENCE [LARGE SCALE GENOMIC DNA]</scope>
</reference>
<evidence type="ECO:0000313" key="2">
    <source>
        <dbReference type="EMBL" id="CAK9326994.1"/>
    </source>
</evidence>
<dbReference type="EMBL" id="OZ021742">
    <property type="protein sequence ID" value="CAK9326994.1"/>
    <property type="molecule type" value="Genomic_DNA"/>
</dbReference>
<dbReference type="Proteomes" id="UP001642487">
    <property type="component" value="Chromosome 8"/>
</dbReference>
<feature type="compositionally biased region" description="Basic residues" evidence="1">
    <location>
        <begin position="19"/>
        <end position="32"/>
    </location>
</feature>
<feature type="compositionally biased region" description="Basic and acidic residues" evidence="1">
    <location>
        <begin position="87"/>
        <end position="99"/>
    </location>
</feature>
<name>A0ABP0Z386_9ROSI</name>
<evidence type="ECO:0000313" key="3">
    <source>
        <dbReference type="Proteomes" id="UP001642487"/>
    </source>
</evidence>
<feature type="compositionally biased region" description="Basic residues" evidence="1">
    <location>
        <begin position="66"/>
        <end position="76"/>
    </location>
</feature>